<gene>
    <name evidence="10" type="ORF">EI220_05185</name>
</gene>
<keyword evidence="3" id="KW-0732">Signal</keyword>
<protein>
    <submittedName>
        <fullName evidence="10">LPXTG cell wall anchor domain-containing protein</fullName>
    </submittedName>
</protein>
<name>A0A3R8M1M3_STRSU</name>
<keyword evidence="2" id="KW-0964">Secreted</keyword>
<dbReference type="Pfam" id="PF00746">
    <property type="entry name" value="Gram_pos_anchor"/>
    <property type="match status" value="1"/>
</dbReference>
<feature type="compositionally biased region" description="Basic and acidic residues" evidence="8">
    <location>
        <begin position="172"/>
        <end position="181"/>
    </location>
</feature>
<keyword evidence="5" id="KW-0572">Peptidoglycan-anchor</keyword>
<evidence type="ECO:0000259" key="9">
    <source>
        <dbReference type="PROSITE" id="PS50847"/>
    </source>
</evidence>
<comment type="caution">
    <text evidence="10">The sequence shown here is derived from an EMBL/GenBank/DDBJ whole genome shotgun (WGS) entry which is preliminary data.</text>
</comment>
<feature type="region of interest" description="Disordered" evidence="8">
    <location>
        <begin position="172"/>
        <end position="248"/>
    </location>
</feature>
<dbReference type="InterPro" id="IPR026345">
    <property type="entry name" value="Adh_isopep-form_adh_dom"/>
</dbReference>
<keyword evidence="4" id="KW-0677">Repeat</keyword>
<evidence type="ECO:0000256" key="3">
    <source>
        <dbReference type="ARBA" id="ARBA00022729"/>
    </source>
</evidence>
<dbReference type="Proteomes" id="UP000278566">
    <property type="component" value="Unassembled WGS sequence"/>
</dbReference>
<dbReference type="PROSITE" id="PS50847">
    <property type="entry name" value="GRAM_POS_ANCHORING"/>
    <property type="match status" value="1"/>
</dbReference>
<dbReference type="RefSeq" id="WP_125065138.1">
    <property type="nucleotide sequence ID" value="NZ_RRZO01000023.1"/>
</dbReference>
<evidence type="ECO:0000313" key="11">
    <source>
        <dbReference type="Proteomes" id="UP000278566"/>
    </source>
</evidence>
<dbReference type="Pfam" id="PF08363">
    <property type="entry name" value="GbpC"/>
    <property type="match status" value="1"/>
</dbReference>
<reference evidence="10 11" key="1">
    <citation type="submission" date="2018-11" db="EMBL/GenBank/DDBJ databases">
        <title>Changes in penicillin susceptibility of Streptococcus suis isolates by amino acid alterations in the penicillin-binding protein.</title>
        <authorList>
            <person name="Niemann L."/>
            <person name="Eichhorn I."/>
        </authorList>
    </citation>
    <scope>NUCLEOTIDE SEQUENCE [LARGE SCALE GENOMIC DNA]</scope>
    <source>
        <strain evidence="10 11">IMT40738</strain>
    </source>
</reference>
<dbReference type="InterPro" id="IPR019931">
    <property type="entry name" value="LPXTG_anchor"/>
</dbReference>
<evidence type="ECO:0000256" key="5">
    <source>
        <dbReference type="ARBA" id="ARBA00023088"/>
    </source>
</evidence>
<evidence type="ECO:0000256" key="7">
    <source>
        <dbReference type="SAM" id="Coils"/>
    </source>
</evidence>
<accession>A0A3R8M1M3</accession>
<dbReference type="Gene3D" id="2.60.40.740">
    <property type="match status" value="3"/>
</dbReference>
<dbReference type="InterPro" id="IPR013574">
    <property type="entry name" value="Glucan-bd_C/Surface_Ag-I/II_V"/>
</dbReference>
<comment type="similarity">
    <text evidence="6">Belongs to the antigen I/II family.</text>
</comment>
<dbReference type="Gene3D" id="2.60.530.10">
    <property type="entry name" value="Major cell-surface adhesin PAc"/>
    <property type="match status" value="1"/>
</dbReference>
<feature type="compositionally biased region" description="Basic and acidic residues" evidence="8">
    <location>
        <begin position="188"/>
        <end position="248"/>
    </location>
</feature>
<sequence>MNRKELFNKSTETQARQRLVTTKAYGLVSTIALAGALTVAGANTVSADEVTTSVATETVVTTDNPATNLVEVQPATPVENTDLQAHANTNTGAIVTPVETPALDRAVAEAEANGVVVTKGEIAVHDSLEAAQNDTANQEVAVKNAEAEKVENNEEIAAANATNAQIDADNAAEAKRVEEANKQGQEATDQRNKAGQEAVEARNKAGQESVDARNKAKLDDIEAEKQAVEERNKAGQEATDQRNKLGQEAVDKRNANALAEWEANRETIIAADAAAMAGYNERKEANEEANAKGQAETDAKNAALKAEYDEAIKEYNDLLAENDEIQKRNDAAAAVAKAENERLQAEYQKKLAELQASITKPGYLNEVIVKNLYLGSTPNARLTATGYSVSSEEVAKALREPATGWIDPSTIPYNVGVEQTKTTDSGQFFLVKQGQQVSATWSNLENSYYGDKKLASVQYTFTLKELTGPNEYVLFELFQDPTVTTYTHTWDTTAVYKSSFKWNVVARFYDEAGNEIVPSVDNPTVITFASINSSNGQGEYVGNYSGRFVPINGSGISVQGGRATNYSNTSLEDYARQAGSPDGSWDSTDNDYAYVGAIAGVSTERLSFDFGNTEGFAYWFAFNTNLKVPTVTPPPPLKEVTPEKLKPVPATPPKLEAVTFTPTPFNEEPPAPSKIPNEPTFETFTPEVFTPETYTPTPYTPEVFVPETFTPEVYNPITPVVKPPVPVPEEKIIKATIHPVAVKDAPAITKDVVNTEGTSIDGELVAKNSTETWVLNPGTLKAGREAMTSVVLSDPFPVGTKLFKDDTAKLSSEWLVSYDETGKASVTLSANGLAKVNADLSKDFVLPTFNAVFTVLNDAATYKNTYTMTLTTKSGKTYTATSNTPVIYTPGSETRTYNGNVVVRYFDVDTNIKIAPNQVDIEDAKVGTEYDVTAQKQEVIAYEGNLYKLTPKVVGAETGKVTDGTIYVDYFYKVVENEPGKGNVVIHYVNEDKKTIANDVVDSSNVPTGTSYDTTDHKNGKITTEDGIEYELVPEKTIGRETGEVVEGATEVTYVYKRITPRPETPTPNDSLIEPEKHIYQVGQTSGANLDGLQLLPNKTYSYTAVTDNNQYKSLKATQAEILKGFLPLVDDPQDNTVLFDFSTLKTTLADGRDVSSDFEVRSYDSLEKADTEVAAILKAAGISPDGNFSVVVPKGLDFEGYFNKYMFTGLNLFHTFDIKTGDYIGDFSNKVWQVDFGNGYAGNTVENNVPKLDGIKKILESIGSNKDLTGGTIELGQTYPAKLSFPVVKTTIDGKLKSLYGIENFDENFDEYNGEFYAFASGDMKLKDGSIIKLDEELTRYIVQELIRDEKTGQVVAVKYTVNPEFYDLLVEGEEIKIDVYSMLKRIAYGENIENEWTVYVNDVEIDKDIVTTNTPKSKEETPEVPETPVTPGTPVARAQTLPSTGEESSMALAALGASMAIAGLDLARRKRVPEVD</sequence>
<dbReference type="Pfam" id="PF06458">
    <property type="entry name" value="MucBP"/>
    <property type="match status" value="2"/>
</dbReference>
<evidence type="ECO:0000313" key="10">
    <source>
        <dbReference type="EMBL" id="RRN51158.1"/>
    </source>
</evidence>
<proteinExistence type="inferred from homology"/>
<feature type="coiled-coil region" evidence="7">
    <location>
        <begin position="294"/>
        <end position="360"/>
    </location>
</feature>
<dbReference type="InterPro" id="IPR009459">
    <property type="entry name" value="MucBP_dom"/>
</dbReference>
<dbReference type="InterPro" id="IPR032300">
    <property type="entry name" value="Antigen_C"/>
</dbReference>
<dbReference type="NCBIfam" id="TIGR04228">
    <property type="entry name" value="isopep_sspB_C2"/>
    <property type="match status" value="1"/>
</dbReference>
<dbReference type="SUPFAM" id="SSF74914">
    <property type="entry name" value="V-region of surface antigen I/II (SA I/II, PAC)"/>
    <property type="match status" value="1"/>
</dbReference>
<feature type="compositionally biased region" description="Low complexity" evidence="8">
    <location>
        <begin position="1426"/>
        <end position="1437"/>
    </location>
</feature>
<feature type="region of interest" description="Disordered" evidence="8">
    <location>
        <begin position="1414"/>
        <end position="1449"/>
    </location>
</feature>
<evidence type="ECO:0000256" key="4">
    <source>
        <dbReference type="ARBA" id="ARBA00022737"/>
    </source>
</evidence>
<dbReference type="Pfam" id="PF16364">
    <property type="entry name" value="Antigen_C"/>
    <property type="match status" value="1"/>
</dbReference>
<keyword evidence="1" id="KW-0134">Cell wall</keyword>
<dbReference type="Gene3D" id="3.10.20.320">
    <property type="entry name" value="Putative peptidoglycan bound protein (lpxtg motif)"/>
    <property type="match status" value="2"/>
</dbReference>
<dbReference type="Pfam" id="PF17998">
    <property type="entry name" value="AgI_II_C2"/>
    <property type="match status" value="1"/>
</dbReference>
<evidence type="ECO:0000256" key="2">
    <source>
        <dbReference type="ARBA" id="ARBA00022525"/>
    </source>
</evidence>
<keyword evidence="7" id="KW-0175">Coiled coil</keyword>
<evidence type="ECO:0000256" key="1">
    <source>
        <dbReference type="ARBA" id="ARBA00022512"/>
    </source>
</evidence>
<dbReference type="InterPro" id="IPR036234">
    <property type="entry name" value="SA_I/II_PAC_V_sf"/>
</dbReference>
<organism evidence="10 11">
    <name type="scientific">Streptococcus suis</name>
    <dbReference type="NCBI Taxonomy" id="1307"/>
    <lineage>
        <taxon>Bacteria</taxon>
        <taxon>Bacillati</taxon>
        <taxon>Bacillota</taxon>
        <taxon>Bacilli</taxon>
        <taxon>Lactobacillales</taxon>
        <taxon>Streptococcaceae</taxon>
        <taxon>Streptococcus</taxon>
    </lineage>
</organism>
<feature type="domain" description="Gram-positive cocci surface proteins LPxTG" evidence="9">
    <location>
        <begin position="1443"/>
        <end position="1478"/>
    </location>
</feature>
<dbReference type="NCBIfam" id="TIGR01167">
    <property type="entry name" value="LPXTG_anchor"/>
    <property type="match status" value="1"/>
</dbReference>
<dbReference type="EMBL" id="RRZO01000023">
    <property type="protein sequence ID" value="RRN51158.1"/>
    <property type="molecule type" value="Genomic_DNA"/>
</dbReference>
<evidence type="ECO:0000256" key="6">
    <source>
        <dbReference type="ARBA" id="ARBA00024351"/>
    </source>
</evidence>
<evidence type="ECO:0000256" key="8">
    <source>
        <dbReference type="SAM" id="MobiDB-lite"/>
    </source>
</evidence>